<dbReference type="SUPFAM" id="SSF56672">
    <property type="entry name" value="DNA/RNA polymerases"/>
    <property type="match status" value="1"/>
</dbReference>
<dbReference type="CDD" id="cd01650">
    <property type="entry name" value="RT_nLTR_like"/>
    <property type="match status" value="1"/>
</dbReference>
<organism evidence="2 3">
    <name type="scientific">Plutella xylostella</name>
    <name type="common">Diamondback moth</name>
    <name type="synonym">Plutella maculipennis</name>
    <dbReference type="NCBI Taxonomy" id="51655"/>
    <lineage>
        <taxon>Eukaryota</taxon>
        <taxon>Metazoa</taxon>
        <taxon>Ecdysozoa</taxon>
        <taxon>Arthropoda</taxon>
        <taxon>Hexapoda</taxon>
        <taxon>Insecta</taxon>
        <taxon>Pterygota</taxon>
        <taxon>Neoptera</taxon>
        <taxon>Endopterygota</taxon>
        <taxon>Lepidoptera</taxon>
        <taxon>Glossata</taxon>
        <taxon>Ditrysia</taxon>
        <taxon>Yponomeutoidea</taxon>
        <taxon>Plutellidae</taxon>
        <taxon>Plutella</taxon>
    </lineage>
</organism>
<feature type="domain" description="Reverse transcriptase" evidence="1">
    <location>
        <begin position="22"/>
        <end position="277"/>
    </location>
</feature>
<evidence type="ECO:0000259" key="1">
    <source>
        <dbReference type="PROSITE" id="PS50878"/>
    </source>
</evidence>
<dbReference type="InterPro" id="IPR000477">
    <property type="entry name" value="RT_dom"/>
</dbReference>
<dbReference type="PROSITE" id="PS50878">
    <property type="entry name" value="RT_POL"/>
    <property type="match status" value="1"/>
</dbReference>
<keyword evidence="3" id="KW-1185">Reference proteome</keyword>
<dbReference type="InterPro" id="IPR043502">
    <property type="entry name" value="DNA/RNA_pol_sf"/>
</dbReference>
<comment type="caution">
    <text evidence="2">The sequence shown here is derived from an EMBL/GenBank/DDBJ whole genome shotgun (WGS) entry which is preliminary data.</text>
</comment>
<accession>A0ABQ7PWI6</accession>
<dbReference type="Pfam" id="PF00078">
    <property type="entry name" value="RVT_1"/>
    <property type="match status" value="1"/>
</dbReference>
<dbReference type="InterPro" id="IPR052560">
    <property type="entry name" value="RdDP_mobile_element"/>
</dbReference>
<evidence type="ECO:0000313" key="3">
    <source>
        <dbReference type="Proteomes" id="UP000823941"/>
    </source>
</evidence>
<dbReference type="PANTHER" id="PTHR36688">
    <property type="entry name" value="ENDO/EXONUCLEASE/PHOSPHATASE DOMAIN-CONTAINING PROTEIN"/>
    <property type="match status" value="1"/>
</dbReference>
<dbReference type="PANTHER" id="PTHR36688:SF1">
    <property type="entry name" value="ENDONUCLEASE_EXONUCLEASE_PHOSPHATASE DOMAIN-CONTAINING PROTEIN"/>
    <property type="match status" value="1"/>
</dbReference>
<proteinExistence type="predicted"/>
<evidence type="ECO:0000313" key="2">
    <source>
        <dbReference type="EMBL" id="KAG7297271.1"/>
    </source>
</evidence>
<sequence length="549" mass="61445">MVEQIKEFGPGTVSWLLALCNNCTDSARIPKPWRKAKVVALLKPGKPASETKSYRPISLLCHTYKLFERLILNRLTSEIEPKLIPEQAGYRPGKSCTSQTLNLTQSIEDGFETGKVTGVVFVDLSAAYDTVNIKRLLVKVGALTNDNNFVKLLSEMLHNRRFQVCINSEKSRWRSQRNGLPQGSVLAPTLFNIYTNDQPRDAGTARFLYADDLALASQAATFEEVEGTLTAALRKLGDYYSQNALRPNPSKTQSCAFHLRNHQANRELDITWEGVKIQHCSSPKYLGVTLDRSLTYKTHCQITKKKVSSRNNLLRRLTSTSWGASPQVLRTSSLALCFSAAEYACPIWARSAHAREVDVALNDTVRIVTGCLKPTPLHKLYSLAGIAPPSIRRKVACSVEKAKQECDSRHPLYSHTAAPYRLKSRKAFLNSEVSLTDENPQNARLRLWEEKQPQDPFLPLEEKLAPGNSLPWHIWKTLNRLRAEVGCCKDNLCKWGYTVGTNLCDCGIAPQTMEHLLSCPLCPSTCTREDLLQANQNAIKVASFWSGQI</sequence>
<dbReference type="EMBL" id="JAHIBW010000026">
    <property type="protein sequence ID" value="KAG7297271.1"/>
    <property type="molecule type" value="Genomic_DNA"/>
</dbReference>
<protein>
    <recommendedName>
        <fullName evidence="1">Reverse transcriptase domain-containing protein</fullName>
    </recommendedName>
</protein>
<reference evidence="2 3" key="1">
    <citation type="submission" date="2021-06" db="EMBL/GenBank/DDBJ databases">
        <title>A haploid diamondback moth (Plutella xylostella L.) genome assembly resolves 31 chromosomes and identifies a diamide resistance mutation.</title>
        <authorList>
            <person name="Ward C.M."/>
            <person name="Perry K.D."/>
            <person name="Baker G."/>
            <person name="Powis K."/>
            <person name="Heckel D.G."/>
            <person name="Baxter S.W."/>
        </authorList>
    </citation>
    <scope>NUCLEOTIDE SEQUENCE [LARGE SCALE GENOMIC DNA]</scope>
    <source>
        <strain evidence="2 3">LV</strain>
        <tissue evidence="2">Single pupa</tissue>
    </source>
</reference>
<dbReference type="Proteomes" id="UP000823941">
    <property type="component" value="Chromosome 26"/>
</dbReference>
<gene>
    <name evidence="2" type="ORF">JYU34_019220</name>
</gene>
<name>A0ABQ7PWI6_PLUXY</name>